<evidence type="ECO:0000313" key="6">
    <source>
        <dbReference type="EMBL" id="TEB11678.1"/>
    </source>
</evidence>
<evidence type="ECO:0000313" key="7">
    <source>
        <dbReference type="Proteomes" id="UP000297597"/>
    </source>
</evidence>
<dbReference type="PANTHER" id="PTHR32332">
    <property type="entry name" value="2-NITROPROPANE DIOXYGENASE"/>
    <property type="match status" value="1"/>
</dbReference>
<comment type="caution">
    <text evidence="6">The sequence shown here is derived from an EMBL/GenBank/DDBJ whole genome shotgun (WGS) entry which is preliminary data.</text>
</comment>
<dbReference type="InterPro" id="IPR004136">
    <property type="entry name" value="NMO"/>
</dbReference>
<dbReference type="Proteomes" id="UP000297597">
    <property type="component" value="Unassembled WGS sequence"/>
</dbReference>
<name>A0A4Y7RRR6_9FIRM</name>
<keyword evidence="5 6" id="KW-0560">Oxidoreductase</keyword>
<dbReference type="PANTHER" id="PTHR32332:SF18">
    <property type="entry name" value="2-NITROPROPANE DIOXYGENASE"/>
    <property type="match status" value="1"/>
</dbReference>
<keyword evidence="7" id="KW-1185">Reference proteome</keyword>
<keyword evidence="3" id="KW-0285">Flavoprotein</keyword>
<reference evidence="6 7" key="1">
    <citation type="journal article" date="2018" name="Environ. Microbiol.">
        <title>Novel energy conservation strategies and behaviour of Pelotomaculum schinkii driving syntrophic propionate catabolism.</title>
        <authorList>
            <person name="Hidalgo-Ahumada C.A.P."/>
            <person name="Nobu M.K."/>
            <person name="Narihiro T."/>
            <person name="Tamaki H."/>
            <person name="Liu W.T."/>
            <person name="Kamagata Y."/>
            <person name="Stams A.J.M."/>
            <person name="Imachi H."/>
            <person name="Sousa D.Z."/>
        </authorList>
    </citation>
    <scope>NUCLEOTIDE SEQUENCE [LARGE SCALE GENOMIC DNA]</scope>
    <source>
        <strain evidence="6 7">MGP</strain>
    </source>
</reference>
<dbReference type="Gene3D" id="3.20.20.70">
    <property type="entry name" value="Aldolase class I"/>
    <property type="match status" value="1"/>
</dbReference>
<proteinExistence type="predicted"/>
<protein>
    <recommendedName>
        <fullName evidence="2">Probable nitronate monooxygenase</fullName>
    </recommendedName>
</protein>
<dbReference type="EMBL" id="QFFZ01000012">
    <property type="protein sequence ID" value="TEB11678.1"/>
    <property type="molecule type" value="Genomic_DNA"/>
</dbReference>
<evidence type="ECO:0000256" key="2">
    <source>
        <dbReference type="ARBA" id="ARBA00013457"/>
    </source>
</evidence>
<keyword evidence="6" id="KW-0503">Monooxygenase</keyword>
<dbReference type="InterPro" id="IPR013785">
    <property type="entry name" value="Aldolase_TIM"/>
</dbReference>
<dbReference type="GO" id="GO:0018580">
    <property type="term" value="F:nitronate monooxygenase activity"/>
    <property type="evidence" value="ECO:0007669"/>
    <property type="project" value="InterPro"/>
</dbReference>
<dbReference type="Pfam" id="PF03060">
    <property type="entry name" value="NMO"/>
    <property type="match status" value="1"/>
</dbReference>
<dbReference type="SUPFAM" id="SSF51412">
    <property type="entry name" value="Inosine monophosphate dehydrogenase (IMPDH)"/>
    <property type="match status" value="1"/>
</dbReference>
<dbReference type="AlphaFoldDB" id="A0A4Y7RRR6"/>
<evidence type="ECO:0000256" key="1">
    <source>
        <dbReference type="ARBA" id="ARBA00003535"/>
    </source>
</evidence>
<sequence>MMKFPSLKIGRLVPRYPIIQGGMALRVSTAPLASAVANAGGIGVIAATGMTIQELKDEIRAARRFTKGIIGINIMFAVRQFATMVHTAIEEKIDVIFTGAGFSRDIFKWGRDAGVPIVSIVSSAKLARIAEKQGASAVVAEGMEAGGHLGTNRSIEEILPEIVSSVKIPVIAAGGIVDGSGIAKMLKLGASGVQMATRFVLSVECAVADAFKQMYLKAAADDVVIIPSPVGMPGRALRNPFVSKVLGGTAEKPVECDGCLKDCSRQYCIIKALEYSRSGRVDDGVVFAGKNVHKIKEILPVQKIFDKLVTEVEETPD</sequence>
<organism evidence="6 7">
    <name type="scientific">Pelotomaculum propionicicum</name>
    <dbReference type="NCBI Taxonomy" id="258475"/>
    <lineage>
        <taxon>Bacteria</taxon>
        <taxon>Bacillati</taxon>
        <taxon>Bacillota</taxon>
        <taxon>Clostridia</taxon>
        <taxon>Eubacteriales</taxon>
        <taxon>Desulfotomaculaceae</taxon>
        <taxon>Pelotomaculum</taxon>
    </lineage>
</organism>
<evidence type="ECO:0000256" key="3">
    <source>
        <dbReference type="ARBA" id="ARBA00022630"/>
    </source>
</evidence>
<accession>A0A4Y7RRR6</accession>
<keyword evidence="4" id="KW-0288">FMN</keyword>
<evidence type="ECO:0000256" key="4">
    <source>
        <dbReference type="ARBA" id="ARBA00022643"/>
    </source>
</evidence>
<dbReference type="CDD" id="cd04730">
    <property type="entry name" value="NPD_like"/>
    <property type="match status" value="1"/>
</dbReference>
<evidence type="ECO:0000256" key="5">
    <source>
        <dbReference type="ARBA" id="ARBA00023002"/>
    </source>
</evidence>
<gene>
    <name evidence="6" type="ORF">Pmgp_01474</name>
</gene>
<comment type="function">
    <text evidence="1">Nitronate monooxygenase that uses molecular oxygen to catalyze the oxidative denitrification of alkyl nitronates. Acts on propionate 3-nitronate (P3N), the presumed physiological substrate. Probably functions in the detoxification of P3N, a metabolic poison produced by plants and fungi as a defense mechanism.</text>
</comment>